<dbReference type="Proteomes" id="UP000248856">
    <property type="component" value="Unassembled WGS sequence"/>
</dbReference>
<reference evidence="2 3" key="1">
    <citation type="submission" date="2018-06" db="EMBL/GenBank/DDBJ databases">
        <title>Genomic Encyclopedia of Archaeal and Bacterial Type Strains, Phase II (KMG-II): from individual species to whole genera.</title>
        <authorList>
            <person name="Goeker M."/>
        </authorList>
    </citation>
    <scope>NUCLEOTIDE SEQUENCE [LARGE SCALE GENOMIC DNA]</scope>
    <source>
        <strain evidence="2 3">CFPB 3232</strain>
    </source>
</reference>
<comment type="caution">
    <text evidence="2">The sequence shown here is derived from an EMBL/GenBank/DDBJ whole genome shotgun (WGS) entry which is preliminary data.</text>
</comment>
<gene>
    <name evidence="2" type="ORF">AX018_101442</name>
</gene>
<organism evidence="2 3">
    <name type="scientific">Paracidovorax anthurii</name>
    <dbReference type="NCBI Taxonomy" id="78229"/>
    <lineage>
        <taxon>Bacteria</taxon>
        <taxon>Pseudomonadati</taxon>
        <taxon>Pseudomonadota</taxon>
        <taxon>Betaproteobacteria</taxon>
        <taxon>Burkholderiales</taxon>
        <taxon>Comamonadaceae</taxon>
        <taxon>Paracidovorax</taxon>
    </lineage>
</organism>
<name>A0A328ZMF5_9BURK</name>
<dbReference type="EMBL" id="QLTA01000014">
    <property type="protein sequence ID" value="RAR83536.1"/>
    <property type="molecule type" value="Genomic_DNA"/>
</dbReference>
<protein>
    <submittedName>
        <fullName evidence="2">Uncharacterized protein</fullName>
    </submittedName>
</protein>
<evidence type="ECO:0000313" key="2">
    <source>
        <dbReference type="EMBL" id="RAR83536.1"/>
    </source>
</evidence>
<feature type="compositionally biased region" description="Polar residues" evidence="1">
    <location>
        <begin position="56"/>
        <end position="65"/>
    </location>
</feature>
<evidence type="ECO:0000256" key="1">
    <source>
        <dbReference type="SAM" id="MobiDB-lite"/>
    </source>
</evidence>
<sequence>MGTTPLMPVDVVPQSTNRDTQHVRQYLLGVPPTTPSLHSLSNLLARQLGFAPPSLPSRTSGTLPSNAALPDQFPFELSEHGQ</sequence>
<keyword evidence="3" id="KW-1185">Reference proteome</keyword>
<evidence type="ECO:0000313" key="3">
    <source>
        <dbReference type="Proteomes" id="UP000248856"/>
    </source>
</evidence>
<feature type="region of interest" description="Disordered" evidence="1">
    <location>
        <begin position="54"/>
        <end position="82"/>
    </location>
</feature>
<proteinExistence type="predicted"/>
<dbReference type="AlphaFoldDB" id="A0A328ZMF5"/>
<accession>A0A328ZMF5</accession>